<keyword evidence="3 4" id="KW-0408">Iron</keyword>
<dbReference type="InterPro" id="IPR051459">
    <property type="entry name" value="Cytochrome_c-type_DH"/>
</dbReference>
<dbReference type="Pfam" id="PF13442">
    <property type="entry name" value="Cytochrome_CBB3"/>
    <property type="match status" value="2"/>
</dbReference>
<dbReference type="InterPro" id="IPR036909">
    <property type="entry name" value="Cyt_c-like_dom_sf"/>
</dbReference>
<dbReference type="PROSITE" id="PS51007">
    <property type="entry name" value="CYTC"/>
    <property type="match status" value="2"/>
</dbReference>
<gene>
    <name evidence="6" type="ORF">D0544_09475</name>
</gene>
<dbReference type="EMBL" id="QWEZ01000001">
    <property type="protein sequence ID" value="RRJ85271.1"/>
    <property type="molecule type" value="Genomic_DNA"/>
</dbReference>
<dbReference type="SUPFAM" id="SSF46626">
    <property type="entry name" value="Cytochrome c"/>
    <property type="match status" value="2"/>
</dbReference>
<dbReference type="PANTHER" id="PTHR35008">
    <property type="entry name" value="BLL4482 PROTEIN-RELATED"/>
    <property type="match status" value="1"/>
</dbReference>
<reference evidence="6 7" key="2">
    <citation type="submission" date="2018-12" db="EMBL/GenBank/DDBJ databases">
        <title>Simiduia agarivorans gen. nov., sp. nov., a marine, agarolytic bacterium isolated from shallow coastal water from Keelung, Taiwan.</title>
        <authorList>
            <person name="Shieh W.Y."/>
        </authorList>
    </citation>
    <scope>NUCLEOTIDE SEQUENCE [LARGE SCALE GENOMIC DNA]</scope>
    <source>
        <strain evidence="6 7">GTF-13</strain>
    </source>
</reference>
<dbReference type="GO" id="GO:0020037">
    <property type="term" value="F:heme binding"/>
    <property type="evidence" value="ECO:0007669"/>
    <property type="project" value="InterPro"/>
</dbReference>
<keyword evidence="7" id="KW-1185">Reference proteome</keyword>
<reference evidence="6 7" key="1">
    <citation type="submission" date="2018-08" db="EMBL/GenBank/DDBJ databases">
        <authorList>
            <person name="Khan S.A."/>
        </authorList>
    </citation>
    <scope>NUCLEOTIDE SEQUENCE [LARGE SCALE GENOMIC DNA]</scope>
    <source>
        <strain evidence="6 7">GTF-13</strain>
    </source>
</reference>
<evidence type="ECO:0000256" key="1">
    <source>
        <dbReference type="ARBA" id="ARBA00022617"/>
    </source>
</evidence>
<keyword evidence="2 4" id="KW-0479">Metal-binding</keyword>
<sequence>MLVAVASWAASVGGASAQSAEDEAHEQGRELYNYRCYYCHGYSGDAKTLAATFMSPPPRDFTSLDPGDRTREQMISTVTQGVPGTAMVSFTHYLDARQIELVVDFIRREFVEAKRVNTRYHTEANGWPEHDRYELAFPFAEGTLALDMPPEQMSDPERAGYRLFMNSCVSCHDRARVVDEGVIWRPRSISYPRNNFSFTQPPAPDALTSASVYAQHDRMAPLLNPTPKEAEGERLFQQNCAFCHAADGSGKNWIGAFLESAPRDLTDPDFINALGPERLAQVIASGVEGTSMPAWRSVLTGEQIDAIVHYIYRAFHTGQSEEAK</sequence>
<dbReference type="Gene3D" id="1.10.760.10">
    <property type="entry name" value="Cytochrome c-like domain"/>
    <property type="match status" value="2"/>
</dbReference>
<accession>A0A3P3VR53</accession>
<dbReference type="Proteomes" id="UP000280792">
    <property type="component" value="Unassembled WGS sequence"/>
</dbReference>
<keyword evidence="1 4" id="KW-0349">Heme</keyword>
<evidence type="ECO:0000256" key="4">
    <source>
        <dbReference type="PROSITE-ProRule" id="PRU00433"/>
    </source>
</evidence>
<dbReference type="GO" id="GO:0009055">
    <property type="term" value="F:electron transfer activity"/>
    <property type="evidence" value="ECO:0007669"/>
    <property type="project" value="InterPro"/>
</dbReference>
<protein>
    <submittedName>
        <fullName evidence="6">Cytochrome c</fullName>
    </submittedName>
</protein>
<dbReference type="AlphaFoldDB" id="A0A3P3VR53"/>
<evidence type="ECO:0000256" key="3">
    <source>
        <dbReference type="ARBA" id="ARBA00023004"/>
    </source>
</evidence>
<evidence type="ECO:0000313" key="7">
    <source>
        <dbReference type="Proteomes" id="UP000280792"/>
    </source>
</evidence>
<dbReference type="PANTHER" id="PTHR35008:SF8">
    <property type="entry name" value="ALCOHOL DEHYDROGENASE CYTOCHROME C SUBUNIT"/>
    <property type="match status" value="1"/>
</dbReference>
<name>A0A3P3VR53_9GAMM</name>
<dbReference type="InterPro" id="IPR009056">
    <property type="entry name" value="Cyt_c-like_dom"/>
</dbReference>
<dbReference type="GO" id="GO:0046872">
    <property type="term" value="F:metal ion binding"/>
    <property type="evidence" value="ECO:0007669"/>
    <property type="project" value="UniProtKB-KW"/>
</dbReference>
<feature type="domain" description="Cytochrome c" evidence="5">
    <location>
        <begin position="227"/>
        <end position="315"/>
    </location>
</feature>
<feature type="domain" description="Cytochrome c" evidence="5">
    <location>
        <begin position="23"/>
        <end position="110"/>
    </location>
</feature>
<proteinExistence type="predicted"/>
<evidence type="ECO:0000259" key="5">
    <source>
        <dbReference type="PROSITE" id="PS51007"/>
    </source>
</evidence>
<organism evidence="6 7">
    <name type="scientific">Aestuariirhabdus litorea</name>
    <dbReference type="NCBI Taxonomy" id="2528527"/>
    <lineage>
        <taxon>Bacteria</taxon>
        <taxon>Pseudomonadati</taxon>
        <taxon>Pseudomonadota</taxon>
        <taxon>Gammaproteobacteria</taxon>
        <taxon>Oceanospirillales</taxon>
        <taxon>Aestuariirhabdaceae</taxon>
        <taxon>Aestuariirhabdus</taxon>
    </lineage>
</organism>
<comment type="caution">
    <text evidence="6">The sequence shown here is derived from an EMBL/GenBank/DDBJ whole genome shotgun (WGS) entry which is preliminary data.</text>
</comment>
<evidence type="ECO:0000256" key="2">
    <source>
        <dbReference type="ARBA" id="ARBA00022723"/>
    </source>
</evidence>
<evidence type="ECO:0000313" key="6">
    <source>
        <dbReference type="EMBL" id="RRJ85271.1"/>
    </source>
</evidence>